<sequence length="104" mass="12309">MKPMSFYRLYPSTVVPKDPDALAKWLYDKWAEKERLLDNFYKYGSFLGPGQPAPEGHKIQQDSLRYLILHLLFLTSSYVHYHIIVYLVKKNINKTNFIIKAILF</sequence>
<dbReference type="EMBL" id="JACMRX010000001">
    <property type="protein sequence ID" value="KAF7997394.1"/>
    <property type="molecule type" value="Genomic_DNA"/>
</dbReference>
<organism evidence="3 4">
    <name type="scientific">Aphidius gifuensis</name>
    <name type="common">Parasitoid wasp</name>
    <dbReference type="NCBI Taxonomy" id="684658"/>
    <lineage>
        <taxon>Eukaryota</taxon>
        <taxon>Metazoa</taxon>
        <taxon>Ecdysozoa</taxon>
        <taxon>Arthropoda</taxon>
        <taxon>Hexapoda</taxon>
        <taxon>Insecta</taxon>
        <taxon>Pterygota</taxon>
        <taxon>Neoptera</taxon>
        <taxon>Endopterygota</taxon>
        <taxon>Hymenoptera</taxon>
        <taxon>Apocrita</taxon>
        <taxon>Ichneumonoidea</taxon>
        <taxon>Braconidae</taxon>
        <taxon>Aphidiinae</taxon>
        <taxon>Aphidius</taxon>
    </lineage>
</organism>
<dbReference type="AlphaFoldDB" id="A0A835CUV4"/>
<feature type="transmembrane region" description="Helical" evidence="1">
    <location>
        <begin position="67"/>
        <end position="88"/>
    </location>
</feature>
<name>A0A835CUV4_APHGI</name>
<reference evidence="3 4" key="1">
    <citation type="submission" date="2020-08" db="EMBL/GenBank/DDBJ databases">
        <title>Aphidius gifuensis genome sequencing and assembly.</title>
        <authorList>
            <person name="Du Z."/>
        </authorList>
    </citation>
    <scope>NUCLEOTIDE SEQUENCE [LARGE SCALE GENOMIC DNA]</scope>
    <source>
        <strain evidence="3">YNYX2018</strain>
        <tissue evidence="3">Adults</tissue>
    </source>
</reference>
<dbReference type="InterPro" id="IPR032098">
    <property type="entry name" value="Acyltransf_C"/>
</dbReference>
<keyword evidence="4" id="KW-1185">Reference proteome</keyword>
<protein>
    <recommendedName>
        <fullName evidence="2">Acyltransferase C-terminal domain-containing protein</fullName>
    </recommendedName>
</protein>
<keyword evidence="1" id="KW-1133">Transmembrane helix</keyword>
<evidence type="ECO:0000259" key="2">
    <source>
        <dbReference type="Pfam" id="PF16076"/>
    </source>
</evidence>
<dbReference type="OrthoDB" id="5920068at2759"/>
<keyword evidence="1" id="KW-0812">Transmembrane</keyword>
<keyword evidence="1" id="KW-0472">Membrane</keyword>
<feature type="domain" description="Acyltransferase C-terminal" evidence="2">
    <location>
        <begin position="8"/>
        <end position="67"/>
    </location>
</feature>
<evidence type="ECO:0000313" key="4">
    <source>
        <dbReference type="Proteomes" id="UP000639338"/>
    </source>
</evidence>
<comment type="caution">
    <text evidence="3">The sequence shown here is derived from an EMBL/GenBank/DDBJ whole genome shotgun (WGS) entry which is preliminary data.</text>
</comment>
<proteinExistence type="predicted"/>
<gene>
    <name evidence="3" type="ORF">HCN44_005671</name>
</gene>
<evidence type="ECO:0000313" key="3">
    <source>
        <dbReference type="EMBL" id="KAF7997394.1"/>
    </source>
</evidence>
<accession>A0A835CUV4</accession>
<dbReference type="Pfam" id="PF16076">
    <property type="entry name" value="Acyltransf_C"/>
    <property type="match status" value="1"/>
</dbReference>
<evidence type="ECO:0000256" key="1">
    <source>
        <dbReference type="SAM" id="Phobius"/>
    </source>
</evidence>
<dbReference type="Proteomes" id="UP000639338">
    <property type="component" value="Unassembled WGS sequence"/>
</dbReference>